<dbReference type="PANTHER" id="PTHR28004">
    <property type="entry name" value="ZGC:162816-RELATED"/>
    <property type="match status" value="1"/>
</dbReference>
<dbReference type="InterPro" id="IPR026956">
    <property type="entry name" value="D-ser_dehydrat-like_dom"/>
</dbReference>
<sequence length="434" mass="46852">MYTPPQTFTSHNLANLPDKEQLVAKFSGKRLNELRTPAMVIDRGVFASNCEKMHEKALSWGTGFRAHLKTHKTTEGTRLQLHSKGGKTGAVVVSTLMEAWNVVTSGLFKDGTVNDLLYGLPLAPNKIEDLSNIWDEAAASGGVVRILIDHPSQIQFLEQFESSRPQPRRWSVFVKIDGEQKRAGISIKSPNFESLVKALFSSKAIDVYGFYCHAGNSYASTSASEASSFLSSEVNAVNDAAGLALEILSKAGVDRPSEPLVLSVGSTPTAHAASGENRDKLASFLHGSLELHAGNYPMLDLQQEHTSLIDSTRIAQRVRVTVVSYYPGRGAEGTDEALVDGGAIAFSKDTGPSGGFGRVIGTGWQLGRISQEHGLLTRKEQVGPGDQLKVGQTVDIVGQHACLIAAAYPWYYIVDSTVGGGEEVVDVWVPWKGW</sequence>
<dbReference type="EMBL" id="JBBXMP010000002">
    <property type="protein sequence ID" value="KAL0071858.1"/>
    <property type="molecule type" value="Genomic_DNA"/>
</dbReference>
<dbReference type="Gene3D" id="2.40.37.20">
    <property type="entry name" value="D-serine dehydratase-like domain"/>
    <property type="match status" value="1"/>
</dbReference>
<evidence type="ECO:0000313" key="3">
    <source>
        <dbReference type="Proteomes" id="UP001437256"/>
    </source>
</evidence>
<dbReference type="Gene3D" id="3.20.20.10">
    <property type="entry name" value="Alanine racemase"/>
    <property type="match status" value="1"/>
</dbReference>
<dbReference type="PANTHER" id="PTHR28004:SF2">
    <property type="entry name" value="D-SERINE DEHYDRATASE"/>
    <property type="match status" value="1"/>
</dbReference>
<dbReference type="Proteomes" id="UP001437256">
    <property type="component" value="Unassembled WGS sequence"/>
</dbReference>
<dbReference type="SMART" id="SM01119">
    <property type="entry name" value="D-ser_dehydrat"/>
    <property type="match status" value="1"/>
</dbReference>
<evidence type="ECO:0000313" key="2">
    <source>
        <dbReference type="EMBL" id="KAL0071858.1"/>
    </source>
</evidence>
<protein>
    <recommendedName>
        <fullName evidence="1">D-serine dehydratase-like domain-containing protein</fullName>
    </recommendedName>
</protein>
<accession>A0ABR3AE44</accession>
<name>A0ABR3AE44_9AGAR</name>
<dbReference type="InterPro" id="IPR029066">
    <property type="entry name" value="PLP-binding_barrel"/>
</dbReference>
<keyword evidence="3" id="KW-1185">Reference proteome</keyword>
<organism evidence="2 3">
    <name type="scientific">Marasmius tenuissimus</name>
    <dbReference type="NCBI Taxonomy" id="585030"/>
    <lineage>
        <taxon>Eukaryota</taxon>
        <taxon>Fungi</taxon>
        <taxon>Dikarya</taxon>
        <taxon>Basidiomycota</taxon>
        <taxon>Agaricomycotina</taxon>
        <taxon>Agaricomycetes</taxon>
        <taxon>Agaricomycetidae</taxon>
        <taxon>Agaricales</taxon>
        <taxon>Marasmiineae</taxon>
        <taxon>Marasmiaceae</taxon>
        <taxon>Marasmius</taxon>
    </lineage>
</organism>
<proteinExistence type="predicted"/>
<comment type="caution">
    <text evidence="2">The sequence shown here is derived from an EMBL/GenBank/DDBJ whole genome shotgun (WGS) entry which is preliminary data.</text>
</comment>
<dbReference type="InterPro" id="IPR051466">
    <property type="entry name" value="D-amino_acid_metab_enzyme"/>
</dbReference>
<gene>
    <name evidence="2" type="ORF">AAF712_000780</name>
</gene>
<dbReference type="Pfam" id="PF14031">
    <property type="entry name" value="D-ser_dehydrat"/>
    <property type="match status" value="1"/>
</dbReference>
<evidence type="ECO:0000259" key="1">
    <source>
        <dbReference type="SMART" id="SM01119"/>
    </source>
</evidence>
<dbReference type="SUPFAM" id="SSF51419">
    <property type="entry name" value="PLP-binding barrel"/>
    <property type="match status" value="1"/>
</dbReference>
<reference evidence="2 3" key="1">
    <citation type="submission" date="2024-05" db="EMBL/GenBank/DDBJ databases">
        <title>A draft genome resource for the thread blight pathogen Marasmius tenuissimus strain MS-2.</title>
        <authorList>
            <person name="Yulfo-Soto G.E."/>
            <person name="Baruah I.K."/>
            <person name="Amoako-Attah I."/>
            <person name="Bukari Y."/>
            <person name="Meinhardt L.W."/>
            <person name="Bailey B.A."/>
            <person name="Cohen S.P."/>
        </authorList>
    </citation>
    <scope>NUCLEOTIDE SEQUENCE [LARGE SCALE GENOMIC DNA]</scope>
    <source>
        <strain evidence="2 3">MS-2</strain>
    </source>
</reference>
<feature type="domain" description="D-serine dehydratase-like" evidence="1">
    <location>
        <begin position="315"/>
        <end position="415"/>
    </location>
</feature>
<dbReference type="InterPro" id="IPR042208">
    <property type="entry name" value="D-ser_dehydrat-like_sf"/>
</dbReference>